<keyword evidence="3" id="KW-1185">Reference proteome</keyword>
<organism evidence="2 3">
    <name type="scientific">Cymbomonas tetramitiformis</name>
    <dbReference type="NCBI Taxonomy" id="36881"/>
    <lineage>
        <taxon>Eukaryota</taxon>
        <taxon>Viridiplantae</taxon>
        <taxon>Chlorophyta</taxon>
        <taxon>Pyramimonadophyceae</taxon>
        <taxon>Pyramimonadales</taxon>
        <taxon>Pyramimonadaceae</taxon>
        <taxon>Cymbomonas</taxon>
    </lineage>
</organism>
<evidence type="ECO:0000313" key="3">
    <source>
        <dbReference type="Proteomes" id="UP001190700"/>
    </source>
</evidence>
<reference evidence="2" key="2">
    <citation type="submission" date="2023-06" db="EMBL/GenBank/DDBJ databases">
        <title>Long-read-based genome assembly of the green algal bacterivore Cymbomonas tetramitiformis.</title>
        <authorList>
            <person name="Gyaltshen Y."/>
            <person name="Rozenberg A."/>
            <person name="Paasch A."/>
            <person name="Burns J.A."/>
            <person name="Warring S."/>
            <person name="Larson R."/>
            <person name="Maurer-Alcala X."/>
            <person name="Dacks J."/>
            <person name="Kim E."/>
        </authorList>
    </citation>
    <scope>NUCLEOTIDE SEQUENCE</scope>
    <source>
        <strain evidence="2">PLY_AMNH</strain>
    </source>
</reference>
<dbReference type="EMBL" id="LGRX02033001">
    <property type="protein sequence ID" value="KAK3243270.1"/>
    <property type="molecule type" value="Genomic_DNA"/>
</dbReference>
<sequence length="111" mass="12674">MIDADDVDEMERAMYWTPFGMRKVVDTPAFDKTLVKVAILFKWEHVGWQLGRIRKKLPGNNQRYNFQVYYACEDRVAKHNLVADTYVGGTADADIDDAPEGSWVAAFAVDK</sequence>
<reference evidence="2 3" key="1">
    <citation type="journal article" date="2015" name="Genome Biol. Evol.">
        <title>Comparative Genomics of a Bacterivorous Green Alga Reveals Evolutionary Causalities and Consequences of Phago-Mixotrophic Mode of Nutrition.</title>
        <authorList>
            <person name="Burns J.A."/>
            <person name="Paasch A."/>
            <person name="Narechania A."/>
            <person name="Kim E."/>
        </authorList>
    </citation>
    <scope>NUCLEOTIDE SEQUENCE [LARGE SCALE GENOMIC DNA]</scope>
    <source>
        <strain evidence="2">PLY_AMNH</strain>
    </source>
</reference>
<protein>
    <submittedName>
        <fullName evidence="2">Uncharacterized protein</fullName>
    </submittedName>
</protein>
<dbReference type="EMBL" id="LGRX02035252">
    <property type="protein sequence ID" value="KAK3235665.1"/>
    <property type="molecule type" value="Genomic_DNA"/>
</dbReference>
<proteinExistence type="predicted"/>
<gene>
    <name evidence="2" type="ORF">CYMTET_47066</name>
    <name evidence="1" type="ORF">CYMTET_54147</name>
</gene>
<accession>A0AAE0BWR9</accession>
<dbReference type="AlphaFoldDB" id="A0AAE0BWR9"/>
<name>A0AAE0BWR9_9CHLO</name>
<evidence type="ECO:0000313" key="2">
    <source>
        <dbReference type="EMBL" id="KAK3243270.1"/>
    </source>
</evidence>
<comment type="caution">
    <text evidence="2">The sequence shown here is derived from an EMBL/GenBank/DDBJ whole genome shotgun (WGS) entry which is preliminary data.</text>
</comment>
<dbReference type="Proteomes" id="UP001190700">
    <property type="component" value="Unassembled WGS sequence"/>
</dbReference>
<evidence type="ECO:0000313" key="1">
    <source>
        <dbReference type="EMBL" id="KAK3235665.1"/>
    </source>
</evidence>